<proteinExistence type="predicted"/>
<feature type="compositionally biased region" description="Polar residues" evidence="1">
    <location>
        <begin position="36"/>
        <end position="45"/>
    </location>
</feature>
<keyword evidence="3" id="KW-1185">Reference proteome</keyword>
<feature type="region of interest" description="Disordered" evidence="1">
    <location>
        <begin position="23"/>
        <end position="48"/>
    </location>
</feature>
<keyword evidence="2" id="KW-0812">Transmembrane</keyword>
<dbReference type="WBParaSite" id="nRc.2.0.1.t23895-RA">
    <property type="protein sequence ID" value="nRc.2.0.1.t23895-RA"/>
    <property type="gene ID" value="nRc.2.0.1.g23895"/>
</dbReference>
<dbReference type="Proteomes" id="UP000887565">
    <property type="component" value="Unplaced"/>
</dbReference>
<evidence type="ECO:0000256" key="1">
    <source>
        <dbReference type="SAM" id="MobiDB-lite"/>
    </source>
</evidence>
<organism evidence="3 4">
    <name type="scientific">Romanomermis culicivorax</name>
    <name type="common">Nematode worm</name>
    <dbReference type="NCBI Taxonomy" id="13658"/>
    <lineage>
        <taxon>Eukaryota</taxon>
        <taxon>Metazoa</taxon>
        <taxon>Ecdysozoa</taxon>
        <taxon>Nematoda</taxon>
        <taxon>Enoplea</taxon>
        <taxon>Dorylaimia</taxon>
        <taxon>Mermithida</taxon>
        <taxon>Mermithoidea</taxon>
        <taxon>Mermithidae</taxon>
        <taxon>Romanomermis</taxon>
    </lineage>
</organism>
<evidence type="ECO:0000313" key="4">
    <source>
        <dbReference type="WBParaSite" id="nRc.2.0.1.t23895-RA"/>
    </source>
</evidence>
<sequence length="103" mass="11113">MLTTAVGVNSATGIIMTLLGAAKTAEEREKKRQHRGTNNEASNDGMSAATDEAVGLVNTSPQQEEKNEGIAEPVSGTERSVLQTKLTRLAIQIGYGDKNWIWR</sequence>
<feature type="region of interest" description="Disordered" evidence="1">
    <location>
        <begin position="57"/>
        <end position="76"/>
    </location>
</feature>
<feature type="transmembrane region" description="Helical" evidence="2">
    <location>
        <begin position="6"/>
        <end position="25"/>
    </location>
</feature>
<accession>A0A915JDM2</accession>
<dbReference type="AlphaFoldDB" id="A0A915JDM2"/>
<protein>
    <submittedName>
        <fullName evidence="4">Uncharacterized protein</fullName>
    </submittedName>
</protein>
<evidence type="ECO:0000256" key="2">
    <source>
        <dbReference type="SAM" id="Phobius"/>
    </source>
</evidence>
<evidence type="ECO:0000313" key="3">
    <source>
        <dbReference type="Proteomes" id="UP000887565"/>
    </source>
</evidence>
<keyword evidence="2" id="KW-1133">Transmembrane helix</keyword>
<reference evidence="4" key="1">
    <citation type="submission" date="2022-11" db="UniProtKB">
        <authorList>
            <consortium name="WormBaseParasite"/>
        </authorList>
    </citation>
    <scope>IDENTIFICATION</scope>
</reference>
<keyword evidence="2" id="KW-0472">Membrane</keyword>
<name>A0A915JDM2_ROMCU</name>